<accession>A0A1X7J6R6</accession>
<evidence type="ECO:0000259" key="3">
    <source>
        <dbReference type="Pfam" id="PF07510"/>
    </source>
</evidence>
<evidence type="ECO:0000259" key="2">
    <source>
        <dbReference type="Pfam" id="PF03235"/>
    </source>
</evidence>
<evidence type="ECO:0000313" key="4">
    <source>
        <dbReference type="EMBL" id="SMG22636.1"/>
    </source>
</evidence>
<feature type="domain" description="GmrSD restriction endonucleases C-terminal" evidence="3">
    <location>
        <begin position="445"/>
        <end position="593"/>
    </location>
</feature>
<proteinExistence type="predicted"/>
<dbReference type="Pfam" id="PF03235">
    <property type="entry name" value="GmrSD_N"/>
    <property type="match status" value="1"/>
</dbReference>
<dbReference type="Pfam" id="PF07510">
    <property type="entry name" value="GmrSD_C"/>
    <property type="match status" value="1"/>
</dbReference>
<reference evidence="5" key="1">
    <citation type="submission" date="2017-04" db="EMBL/GenBank/DDBJ databases">
        <authorList>
            <person name="Varghese N."/>
            <person name="Submissions S."/>
        </authorList>
    </citation>
    <scope>NUCLEOTIDE SEQUENCE [LARGE SCALE GENOMIC DNA]</scope>
    <source>
        <strain evidence="5">DSM 4125</strain>
    </source>
</reference>
<sequence>MNIIPKDQTIHGLLNNPMEQLIIPAYQRRYAWSYNQTFALFEDIDMLQPNDGHLFGMLILHTGYHQGGINEIDVVDGQQRLTTITLLLHALKTKFSEVGREHINHQIQTMLYCGNDSSKPKIILGELDNKDFKKILKGEQEGIKNLNLINALNYFNELISNRINEEGEEWLDKFYNKLTHTAKIIRLDVQQAQDAYKLFETINNRGLRLSATDILKNFILGHAAKIGKQKLEEVKEQWSSLITTLDGIPTDDFFRQYISSIYTRRVTKSKLIEYFKEDYLNKVDNVDLIGEYAYYSDYYNGAEESNDPEDEVEEAPEDQPKSKKVKNSHSRIDITNYIQQILSCAEVYSNIWNKTFDEEKLNKKLRDLSDIKSFPTYIFLMHFLQRGKTLNEKLEVLDMISALMLRRHVCARRTSENDIIFSRVLRIEDDENFIDNFKEELILDYPNDEEFEDRFPNHELKSSLHNRAKYILREIEYTLTGGTGEITINAGNDVHLEHIIPQKIKSQKSKEEFGDWESYLGEKSLTKHPRYVNRIGNMTLIAGDLNISVSNNPFVSKRKAYNKSNIKLTKEIGENYTGFKFKDIEERGKELAKTALEIWRIEG</sequence>
<feature type="compositionally biased region" description="Acidic residues" evidence="1">
    <location>
        <begin position="304"/>
        <end position="317"/>
    </location>
</feature>
<dbReference type="PANTHER" id="PTHR35149:SF2">
    <property type="entry name" value="DUF262 DOMAIN-CONTAINING PROTEIN"/>
    <property type="match status" value="1"/>
</dbReference>
<name>A0A1X7J6R6_9BACT</name>
<dbReference type="Proteomes" id="UP000193804">
    <property type="component" value="Unassembled WGS sequence"/>
</dbReference>
<dbReference type="PANTHER" id="PTHR35149">
    <property type="entry name" value="SLL5132 PROTEIN"/>
    <property type="match status" value="1"/>
</dbReference>
<keyword evidence="5" id="KW-1185">Reference proteome</keyword>
<protein>
    <submittedName>
        <fullName evidence="4">Uncharacterized conserved protein, contains ParB-like and HNH nuclease domains</fullName>
    </submittedName>
</protein>
<dbReference type="STRING" id="1028.SAMN05661096_01284"/>
<evidence type="ECO:0000256" key="1">
    <source>
        <dbReference type="SAM" id="MobiDB-lite"/>
    </source>
</evidence>
<organism evidence="4 5">
    <name type="scientific">Marivirga sericea</name>
    <dbReference type="NCBI Taxonomy" id="1028"/>
    <lineage>
        <taxon>Bacteria</taxon>
        <taxon>Pseudomonadati</taxon>
        <taxon>Bacteroidota</taxon>
        <taxon>Cytophagia</taxon>
        <taxon>Cytophagales</taxon>
        <taxon>Marivirgaceae</taxon>
        <taxon>Marivirga</taxon>
    </lineage>
</organism>
<dbReference type="OrthoDB" id="9798761at2"/>
<feature type="domain" description="GmrSD restriction endonucleases N-terminal" evidence="2">
    <location>
        <begin position="11"/>
        <end position="219"/>
    </location>
</feature>
<dbReference type="EMBL" id="FXAW01000002">
    <property type="protein sequence ID" value="SMG22636.1"/>
    <property type="molecule type" value="Genomic_DNA"/>
</dbReference>
<dbReference type="InterPro" id="IPR004919">
    <property type="entry name" value="GmrSD_N"/>
</dbReference>
<gene>
    <name evidence="4" type="ORF">SAMN05661096_01284</name>
</gene>
<dbReference type="InterPro" id="IPR011089">
    <property type="entry name" value="GmrSD_C"/>
</dbReference>
<dbReference type="RefSeq" id="WP_085516248.1">
    <property type="nucleotide sequence ID" value="NZ_FXAW01000002.1"/>
</dbReference>
<dbReference type="AlphaFoldDB" id="A0A1X7J6R6"/>
<feature type="region of interest" description="Disordered" evidence="1">
    <location>
        <begin position="303"/>
        <end position="327"/>
    </location>
</feature>
<evidence type="ECO:0000313" key="5">
    <source>
        <dbReference type="Proteomes" id="UP000193804"/>
    </source>
</evidence>